<proteinExistence type="predicted"/>
<sequence>MRRRRTRDVRVARTGPAALDVFADGAVEEERLLRERSDVSRDLPAPLAPVMITSSPGRR</sequence>
<keyword evidence="2" id="KW-1185">Reference proteome</keyword>
<dbReference type="EMBL" id="LMWJ01000016">
    <property type="protein sequence ID" value="KUM72967.1"/>
    <property type="molecule type" value="Genomic_DNA"/>
</dbReference>
<protein>
    <submittedName>
        <fullName evidence="1">Uncharacterized protein</fullName>
    </submittedName>
</protein>
<organism evidence="1 2">
    <name type="scientific">Streptomyces curacoi</name>
    <dbReference type="NCBI Taxonomy" id="146536"/>
    <lineage>
        <taxon>Bacteria</taxon>
        <taxon>Bacillati</taxon>
        <taxon>Actinomycetota</taxon>
        <taxon>Actinomycetes</taxon>
        <taxon>Kitasatosporales</taxon>
        <taxon>Streptomycetaceae</taxon>
        <taxon>Streptomyces</taxon>
    </lineage>
</organism>
<gene>
    <name evidence="1" type="ORF">AQI70_23240</name>
</gene>
<evidence type="ECO:0000313" key="1">
    <source>
        <dbReference type="EMBL" id="KUM72967.1"/>
    </source>
</evidence>
<name>A0A117P4L6_9ACTN</name>
<reference evidence="1 2" key="1">
    <citation type="submission" date="2015-10" db="EMBL/GenBank/DDBJ databases">
        <title>Draft genome sequence of Streptomyces curacoi DSM 40107, type strain for the species Streptomyces curacoi.</title>
        <authorList>
            <person name="Ruckert C."/>
            <person name="Winkler A."/>
            <person name="Kalinowski J."/>
            <person name="Kampfer P."/>
            <person name="Glaeser S."/>
        </authorList>
    </citation>
    <scope>NUCLEOTIDE SEQUENCE [LARGE SCALE GENOMIC DNA]</scope>
    <source>
        <strain evidence="1 2">DSM 40107</strain>
    </source>
</reference>
<accession>A0A117P4L6</accession>
<evidence type="ECO:0000313" key="2">
    <source>
        <dbReference type="Proteomes" id="UP000054024"/>
    </source>
</evidence>
<dbReference type="AlphaFoldDB" id="A0A117P4L6"/>
<comment type="caution">
    <text evidence="1">The sequence shown here is derived from an EMBL/GenBank/DDBJ whole genome shotgun (WGS) entry which is preliminary data.</text>
</comment>
<dbReference type="Proteomes" id="UP000054024">
    <property type="component" value="Unassembled WGS sequence"/>
</dbReference>